<protein>
    <submittedName>
        <fullName evidence="2">Uncharacterized protein</fullName>
    </submittedName>
</protein>
<dbReference type="Proteomes" id="UP000215224">
    <property type="component" value="Chromosome"/>
</dbReference>
<dbReference type="Pfam" id="PF07676">
    <property type="entry name" value="PD40"/>
    <property type="match status" value="3"/>
</dbReference>
<comment type="similarity">
    <text evidence="1">Belongs to the TolB family.</text>
</comment>
<dbReference type="KEGG" id="bcoh:BC6307_04130"/>
<evidence type="ECO:0000256" key="1">
    <source>
        <dbReference type="ARBA" id="ARBA00009820"/>
    </source>
</evidence>
<dbReference type="InterPro" id="IPR011042">
    <property type="entry name" value="6-blade_b-propeller_TolB-like"/>
</dbReference>
<proteinExistence type="inferred from homology"/>
<dbReference type="RefSeq" id="WP_066421259.1">
    <property type="nucleotide sequence ID" value="NZ_CP018866.1"/>
</dbReference>
<evidence type="ECO:0000313" key="3">
    <source>
        <dbReference type="Proteomes" id="UP000215224"/>
    </source>
</evidence>
<keyword evidence="3" id="KW-1185">Reference proteome</keyword>
<dbReference type="PANTHER" id="PTHR36842">
    <property type="entry name" value="PROTEIN TOLB HOMOLOG"/>
    <property type="match status" value="1"/>
</dbReference>
<dbReference type="InterPro" id="IPR011659">
    <property type="entry name" value="WD40"/>
</dbReference>
<gene>
    <name evidence="2" type="ORF">BC6307_04130</name>
</gene>
<dbReference type="AlphaFoldDB" id="A0A223KM17"/>
<organism evidence="2 3">
    <name type="scientific">Sutcliffiella cohnii</name>
    <dbReference type="NCBI Taxonomy" id="33932"/>
    <lineage>
        <taxon>Bacteria</taxon>
        <taxon>Bacillati</taxon>
        <taxon>Bacillota</taxon>
        <taxon>Bacilli</taxon>
        <taxon>Bacillales</taxon>
        <taxon>Bacillaceae</taxon>
        <taxon>Sutcliffiella</taxon>
    </lineage>
</organism>
<dbReference type="Gene3D" id="2.120.10.30">
    <property type="entry name" value="TolB, C-terminal domain"/>
    <property type="match status" value="2"/>
</dbReference>
<name>A0A223KM17_9BACI</name>
<dbReference type="EMBL" id="CP018866">
    <property type="protein sequence ID" value="AST90521.1"/>
    <property type="molecule type" value="Genomic_DNA"/>
</dbReference>
<sequence>MSKEKRGFQGGEKLVMDPQWNKRNRKFAYVQTTISEEKNDYVSNIFIGDLIHGIMPFTDGENQTVSPRWSPDEDKLVFVSDRTKLPQIYVKDVNRGEAKQLTHCESGVRNPVWSPCGEMLVFSTIGTNPKVAEELVLLNVKTNELTPIVRECRNYHSVVWSPDGSFIAFSACAFSQPTTVVDVFILELETKEIRKLTNSNGFFTSTTWSPDGEKLGFVGYEKDNKGVPISRVWIYHFRYTELACLTSEFDISVGNEIEGDFHWATVNPGLLWTEDSEGFYFLVTDQGSNGIYYGSLDGAMYPIVLEQEHIYGMTMITDIHEAIACISKQTERVELYHLDFKTQERTKLQT</sequence>
<dbReference type="SUPFAM" id="SSF82171">
    <property type="entry name" value="DPP6 N-terminal domain-like"/>
    <property type="match status" value="1"/>
</dbReference>
<dbReference type="PANTHER" id="PTHR36842:SF1">
    <property type="entry name" value="PROTEIN TOLB"/>
    <property type="match status" value="1"/>
</dbReference>
<reference evidence="2 3" key="1">
    <citation type="submission" date="2016-12" db="EMBL/GenBank/DDBJ databases">
        <title>The whole genome sequencing and assembly of Bacillus cohnii DSM 6307T strain.</title>
        <authorList>
            <person name="Lee Y.-J."/>
            <person name="Yi H."/>
            <person name="Bahn Y.-S."/>
            <person name="Kim J.F."/>
            <person name="Lee D.-W."/>
        </authorList>
    </citation>
    <scope>NUCLEOTIDE SEQUENCE [LARGE SCALE GENOMIC DNA]</scope>
    <source>
        <strain evidence="2 3">DSM 6307</strain>
    </source>
</reference>
<accession>A0A223KM17</accession>
<evidence type="ECO:0000313" key="2">
    <source>
        <dbReference type="EMBL" id="AST90521.1"/>
    </source>
</evidence>
<dbReference type="STRING" id="1314751.GCA_001591425_04715"/>